<reference evidence="2" key="1">
    <citation type="submission" date="2022-06" db="EMBL/GenBank/DDBJ databases">
        <title>Alkalimarinus sp. nov., isolated from gut of a Alitta virens.</title>
        <authorList>
            <person name="Yang A.I."/>
            <person name="Shin N.-R."/>
        </authorList>
    </citation>
    <scope>NUCLEOTIDE SEQUENCE</scope>
    <source>
        <strain evidence="2">A2M4</strain>
    </source>
</reference>
<organism evidence="2 3">
    <name type="scientific">Alkalimarinus alittae</name>
    <dbReference type="NCBI Taxonomy" id="2961619"/>
    <lineage>
        <taxon>Bacteria</taxon>
        <taxon>Pseudomonadati</taxon>
        <taxon>Pseudomonadota</taxon>
        <taxon>Gammaproteobacteria</taxon>
        <taxon>Alteromonadales</taxon>
        <taxon>Alteromonadaceae</taxon>
        <taxon>Alkalimarinus</taxon>
    </lineage>
</organism>
<dbReference type="EMBL" id="CP100390">
    <property type="protein sequence ID" value="UZE96405.1"/>
    <property type="molecule type" value="Genomic_DNA"/>
</dbReference>
<feature type="chain" id="PRO_5045229107" evidence="1">
    <location>
        <begin position="28"/>
        <end position="168"/>
    </location>
</feature>
<keyword evidence="3" id="KW-1185">Reference proteome</keyword>
<gene>
    <name evidence="2" type="ORF">NKI27_01270</name>
</gene>
<dbReference type="Pfam" id="PF04214">
    <property type="entry name" value="DUF411"/>
    <property type="match status" value="1"/>
</dbReference>
<accession>A0ABY6N304</accession>
<dbReference type="RefSeq" id="WP_265047891.1">
    <property type="nucleotide sequence ID" value="NZ_CP100390.1"/>
</dbReference>
<evidence type="ECO:0000313" key="2">
    <source>
        <dbReference type="EMBL" id="UZE96405.1"/>
    </source>
</evidence>
<evidence type="ECO:0000313" key="3">
    <source>
        <dbReference type="Proteomes" id="UP001163739"/>
    </source>
</evidence>
<feature type="signal peptide" evidence="1">
    <location>
        <begin position="1"/>
        <end position="27"/>
    </location>
</feature>
<name>A0ABY6N304_9ALTE</name>
<evidence type="ECO:0000256" key="1">
    <source>
        <dbReference type="SAM" id="SignalP"/>
    </source>
</evidence>
<dbReference type="Proteomes" id="UP001163739">
    <property type="component" value="Chromosome"/>
</dbReference>
<protein>
    <submittedName>
        <fullName evidence="2">DUF411 domain-containing protein</fullName>
    </submittedName>
</protein>
<dbReference type="InterPro" id="IPR007332">
    <property type="entry name" value="DUF411"/>
</dbReference>
<keyword evidence="1" id="KW-0732">Signal</keyword>
<sequence length="168" mass="17901">MKVQNIKVLLSATLLALSIGLTTQVHAESSQTPAVSALASATYSEMTVYKSASCGCCGDWVEHMEENGFTLKVHDTNNLNSIKQKAGLTPSLASCHTAFIDGYVIEGHVPANDVKRLLAEKPAITGLAVPGMPAGANVPGMEVSPKNAEFDVLGFKEDGTVQRWNHYQ</sequence>
<proteinExistence type="predicted"/>